<reference evidence="6" key="2">
    <citation type="submission" date="2025-09" db="UniProtKB">
        <authorList>
            <consortium name="Ensembl"/>
        </authorList>
    </citation>
    <scope>IDENTIFICATION</scope>
</reference>
<keyword evidence="4" id="KW-1133">Transmembrane helix</keyword>
<accession>A0A8C6YIU7</accession>
<name>A0A8C6YIU7_NOTPE</name>
<feature type="domain" description="BPTI/Kunitz inhibitor" evidence="5">
    <location>
        <begin position="1"/>
        <end position="39"/>
    </location>
</feature>
<protein>
    <submittedName>
        <fullName evidence="6">Tissue factor pathway inhibitor 2</fullName>
    </submittedName>
</protein>
<dbReference type="AlphaFoldDB" id="A0A8C6YIU7"/>
<organism evidence="6 7">
    <name type="scientific">Nothoprocta perdicaria</name>
    <name type="common">Chilean tinamou</name>
    <name type="synonym">Crypturus perdicarius</name>
    <dbReference type="NCBI Taxonomy" id="30464"/>
    <lineage>
        <taxon>Eukaryota</taxon>
        <taxon>Metazoa</taxon>
        <taxon>Chordata</taxon>
        <taxon>Craniata</taxon>
        <taxon>Vertebrata</taxon>
        <taxon>Euteleostomi</taxon>
        <taxon>Archelosauria</taxon>
        <taxon>Archosauria</taxon>
        <taxon>Dinosauria</taxon>
        <taxon>Saurischia</taxon>
        <taxon>Theropoda</taxon>
        <taxon>Coelurosauria</taxon>
        <taxon>Aves</taxon>
        <taxon>Palaeognathae</taxon>
        <taxon>Tinamiformes</taxon>
        <taxon>Tinamidae</taxon>
        <taxon>Nothoprocta</taxon>
    </lineage>
</organism>
<evidence type="ECO:0000256" key="4">
    <source>
        <dbReference type="SAM" id="Phobius"/>
    </source>
</evidence>
<keyword evidence="7" id="KW-1185">Reference proteome</keyword>
<dbReference type="SMART" id="SM00131">
    <property type="entry name" value="KU"/>
    <property type="match status" value="2"/>
</dbReference>
<sequence length="197" mass="22062">MVSRWYYNRYTQSCQEFTYGGCLGNANNFLTSDDCEKRCWTIKSESDGCPPRPRAAEPGSDGCPRAVEPGSDGAIRAAVPSSDGYPRAAADGGPCRSYFKRYAFNLSSMRCEEFVYGGCYGNDNNFKDLQSCFCLFVCLLSFFFSFLFFPSKWALLMSKAKDSVLQRTYILNCFMWSSYIHAEITLTAVSDHSAVSV</sequence>
<dbReference type="PANTHER" id="PTHR47247">
    <property type="entry name" value="KUNITZ-TYPE PROTEASE INHIBITOR 2"/>
    <property type="match status" value="1"/>
</dbReference>
<dbReference type="GO" id="GO:0004867">
    <property type="term" value="F:serine-type endopeptidase inhibitor activity"/>
    <property type="evidence" value="ECO:0007669"/>
    <property type="project" value="UniProtKB-KW"/>
</dbReference>
<dbReference type="InterPro" id="IPR020901">
    <property type="entry name" value="Prtase_inh_Kunz-CS"/>
</dbReference>
<dbReference type="PANTHER" id="PTHR47247:SF1">
    <property type="entry name" value="KUNITZ-TYPE PROTEASE INHIBITOR 2"/>
    <property type="match status" value="1"/>
</dbReference>
<keyword evidence="1" id="KW-0646">Protease inhibitor</keyword>
<keyword evidence="4" id="KW-0472">Membrane</keyword>
<dbReference type="PRINTS" id="PR00759">
    <property type="entry name" value="BASICPTASE"/>
</dbReference>
<feature type="transmembrane region" description="Helical" evidence="4">
    <location>
        <begin position="132"/>
        <end position="149"/>
    </location>
</feature>
<evidence type="ECO:0000313" key="6">
    <source>
        <dbReference type="Ensembl" id="ENSNPEP00000000129.1"/>
    </source>
</evidence>
<evidence type="ECO:0000313" key="7">
    <source>
        <dbReference type="Proteomes" id="UP000694420"/>
    </source>
</evidence>
<evidence type="ECO:0000256" key="2">
    <source>
        <dbReference type="ARBA" id="ARBA00022900"/>
    </source>
</evidence>
<dbReference type="Proteomes" id="UP000694420">
    <property type="component" value="Unplaced"/>
</dbReference>
<evidence type="ECO:0000256" key="1">
    <source>
        <dbReference type="ARBA" id="ARBA00022690"/>
    </source>
</evidence>
<dbReference type="Gene3D" id="4.10.410.10">
    <property type="entry name" value="Pancreatic trypsin inhibitor Kunitz domain"/>
    <property type="match status" value="2"/>
</dbReference>
<keyword evidence="4" id="KW-0812">Transmembrane</keyword>
<reference evidence="6" key="1">
    <citation type="submission" date="2025-08" db="UniProtKB">
        <authorList>
            <consortium name="Ensembl"/>
        </authorList>
    </citation>
    <scope>IDENTIFICATION</scope>
</reference>
<keyword evidence="3" id="KW-1015">Disulfide bond</keyword>
<dbReference type="PROSITE" id="PS50279">
    <property type="entry name" value="BPTI_KUNITZ_2"/>
    <property type="match status" value="2"/>
</dbReference>
<dbReference type="SUPFAM" id="SSF57362">
    <property type="entry name" value="BPTI-like"/>
    <property type="match status" value="2"/>
</dbReference>
<dbReference type="Pfam" id="PF00014">
    <property type="entry name" value="Kunitz_BPTI"/>
    <property type="match status" value="2"/>
</dbReference>
<keyword evidence="2" id="KW-0722">Serine protease inhibitor</keyword>
<dbReference type="PROSITE" id="PS00280">
    <property type="entry name" value="BPTI_KUNITZ_1"/>
    <property type="match status" value="2"/>
</dbReference>
<dbReference type="Ensembl" id="ENSNPET00000000130.1">
    <property type="protein sequence ID" value="ENSNPEP00000000129.1"/>
    <property type="gene ID" value="ENSNPEG00000000040.1"/>
</dbReference>
<evidence type="ECO:0000256" key="3">
    <source>
        <dbReference type="ARBA" id="ARBA00023157"/>
    </source>
</evidence>
<evidence type="ECO:0000259" key="5">
    <source>
        <dbReference type="PROSITE" id="PS50279"/>
    </source>
</evidence>
<dbReference type="InterPro" id="IPR036880">
    <property type="entry name" value="Kunitz_BPTI_sf"/>
</dbReference>
<dbReference type="InterPro" id="IPR002223">
    <property type="entry name" value="Kunitz_BPTI"/>
</dbReference>
<proteinExistence type="predicted"/>
<feature type="domain" description="BPTI/Kunitz inhibitor" evidence="5">
    <location>
        <begin position="91"/>
        <end position="132"/>
    </location>
</feature>